<name>A0A7C8ZQA8_OPUST</name>
<sequence length="107" mass="12743">MIVFVHILPVYELQFFSVRFYKHTRATNKMWVPFGQNSLDSVGTCKSYKTKHPFLLAWNPHIFNCPKRAKVVGYIFFRECTLSWKSQVYLTRSTNNWTRIIPFASIF</sequence>
<reference evidence="1" key="1">
    <citation type="journal article" date="2013" name="J. Plant Res.">
        <title>Effect of fungi and light on seed germination of three Opuntia species from semiarid lands of central Mexico.</title>
        <authorList>
            <person name="Delgado-Sanchez P."/>
            <person name="Jimenez-Bremont J.F."/>
            <person name="Guerrero-Gonzalez Mde L."/>
            <person name="Flores J."/>
        </authorList>
    </citation>
    <scope>NUCLEOTIDE SEQUENCE</scope>
    <source>
        <tissue evidence="1">Cladode</tissue>
    </source>
</reference>
<reference evidence="1" key="2">
    <citation type="submission" date="2020-07" db="EMBL/GenBank/DDBJ databases">
        <authorList>
            <person name="Vera ALvarez R."/>
            <person name="Arias-Moreno D.M."/>
            <person name="Jimenez-Jacinto V."/>
            <person name="Jimenez-Bremont J.F."/>
            <person name="Swaminathan K."/>
            <person name="Moose S.P."/>
            <person name="Guerrero-Gonzalez M.L."/>
            <person name="Marino-Ramirez L."/>
            <person name="Landsman D."/>
            <person name="Rodriguez-Kessler M."/>
            <person name="Delgado-Sanchez P."/>
        </authorList>
    </citation>
    <scope>NUCLEOTIDE SEQUENCE</scope>
    <source>
        <tissue evidence="1">Cladode</tissue>
    </source>
</reference>
<organism evidence="1">
    <name type="scientific">Opuntia streptacantha</name>
    <name type="common">Prickly pear cactus</name>
    <name type="synonym">Opuntia cardona</name>
    <dbReference type="NCBI Taxonomy" id="393608"/>
    <lineage>
        <taxon>Eukaryota</taxon>
        <taxon>Viridiplantae</taxon>
        <taxon>Streptophyta</taxon>
        <taxon>Embryophyta</taxon>
        <taxon>Tracheophyta</taxon>
        <taxon>Spermatophyta</taxon>
        <taxon>Magnoliopsida</taxon>
        <taxon>eudicotyledons</taxon>
        <taxon>Gunneridae</taxon>
        <taxon>Pentapetalae</taxon>
        <taxon>Caryophyllales</taxon>
        <taxon>Cactineae</taxon>
        <taxon>Cactaceae</taxon>
        <taxon>Opuntioideae</taxon>
        <taxon>Opuntia</taxon>
    </lineage>
</organism>
<protein>
    <submittedName>
        <fullName evidence="1">Uncharacterized protein</fullName>
    </submittedName>
</protein>
<proteinExistence type="predicted"/>
<dbReference type="EMBL" id="GISG01157938">
    <property type="protein sequence ID" value="MBA4648999.1"/>
    <property type="molecule type" value="Transcribed_RNA"/>
</dbReference>
<dbReference type="AlphaFoldDB" id="A0A7C8ZQA8"/>
<accession>A0A7C8ZQA8</accession>
<evidence type="ECO:0000313" key="1">
    <source>
        <dbReference type="EMBL" id="MBA4648999.1"/>
    </source>
</evidence>